<dbReference type="EMBL" id="JAJFZV010000018">
    <property type="protein sequence ID" value="MCC3299268.1"/>
    <property type="molecule type" value="Genomic_DNA"/>
</dbReference>
<sequence length="84" mass="8888">MPELSNEALQELGASGLTAEEWSSFNWMRFSLTAPDHSWAGSSCGCPDVACAGKHHASGTTCSCLARGIANYKSVLRGLQALRS</sequence>
<organism evidence="1 2">
    <name type="scientific">Arthrobacter caoxuetaonis</name>
    <dbReference type="NCBI Taxonomy" id="2886935"/>
    <lineage>
        <taxon>Bacteria</taxon>
        <taxon>Bacillati</taxon>
        <taxon>Actinomycetota</taxon>
        <taxon>Actinomycetes</taxon>
        <taxon>Micrococcales</taxon>
        <taxon>Micrococcaceae</taxon>
        <taxon>Arthrobacter</taxon>
    </lineage>
</organism>
<reference evidence="1" key="1">
    <citation type="submission" date="2021-10" db="EMBL/GenBank/DDBJ databases">
        <title>Novel species in genus Arthrobacter.</title>
        <authorList>
            <person name="Liu Y."/>
        </authorList>
    </citation>
    <scope>NUCLEOTIDE SEQUENCE</scope>
    <source>
        <strain evidence="1">Zg-Y453</strain>
    </source>
</reference>
<comment type="caution">
    <text evidence="1">The sequence shown here is derived from an EMBL/GenBank/DDBJ whole genome shotgun (WGS) entry which is preliminary data.</text>
</comment>
<name>A0A9X1MFP3_9MICC</name>
<dbReference type="RefSeq" id="WP_227897256.1">
    <property type="nucleotide sequence ID" value="NZ_CP099467.1"/>
</dbReference>
<accession>A0A9X1MFP3</accession>
<dbReference type="AlphaFoldDB" id="A0A9X1MFP3"/>
<keyword evidence="2" id="KW-1185">Reference proteome</keyword>
<proteinExistence type="predicted"/>
<evidence type="ECO:0000313" key="2">
    <source>
        <dbReference type="Proteomes" id="UP001139158"/>
    </source>
</evidence>
<evidence type="ECO:0000313" key="1">
    <source>
        <dbReference type="EMBL" id="MCC3299268.1"/>
    </source>
</evidence>
<gene>
    <name evidence="1" type="ORF">LJ757_15870</name>
</gene>
<dbReference type="Proteomes" id="UP001139158">
    <property type="component" value="Unassembled WGS sequence"/>
</dbReference>
<protein>
    <submittedName>
        <fullName evidence="1">Uncharacterized protein</fullName>
    </submittedName>
</protein>